<dbReference type="InterPro" id="IPR020449">
    <property type="entry name" value="Tscrpt_reg_AraC-type_HTH"/>
</dbReference>
<dbReference type="PANTHER" id="PTHR47504">
    <property type="entry name" value="RIGHT ORIGIN-BINDING PROTEIN"/>
    <property type="match status" value="1"/>
</dbReference>
<dbReference type="EMBL" id="JANIEK010000076">
    <property type="protein sequence ID" value="MCT4796537.1"/>
    <property type="molecule type" value="Genomic_DNA"/>
</dbReference>
<evidence type="ECO:0000256" key="3">
    <source>
        <dbReference type="ARBA" id="ARBA00023163"/>
    </source>
</evidence>
<evidence type="ECO:0000256" key="1">
    <source>
        <dbReference type="ARBA" id="ARBA00023015"/>
    </source>
</evidence>
<dbReference type="Pfam" id="PF12833">
    <property type="entry name" value="HTH_18"/>
    <property type="match status" value="1"/>
</dbReference>
<dbReference type="Gene3D" id="2.60.120.260">
    <property type="entry name" value="Galactose-binding domain-like"/>
    <property type="match status" value="1"/>
</dbReference>
<keyword evidence="2" id="KW-0238">DNA-binding</keyword>
<keyword evidence="1" id="KW-0805">Transcription regulation</keyword>
<dbReference type="Gene3D" id="1.10.10.60">
    <property type="entry name" value="Homeodomain-like"/>
    <property type="match status" value="2"/>
</dbReference>
<dbReference type="InterPro" id="IPR050959">
    <property type="entry name" value="MarA-like"/>
</dbReference>
<protein>
    <submittedName>
        <fullName evidence="5">AraC family transcriptional regulator</fullName>
    </submittedName>
</protein>
<dbReference type="RefSeq" id="WP_034814439.1">
    <property type="nucleotide sequence ID" value="NZ_JANIEK010000076.1"/>
</dbReference>
<dbReference type="SUPFAM" id="SSF46689">
    <property type="entry name" value="Homeodomain-like"/>
    <property type="match status" value="2"/>
</dbReference>
<proteinExistence type="predicted"/>
<comment type="caution">
    <text evidence="5">The sequence shown here is derived from an EMBL/GenBank/DDBJ whole genome shotgun (WGS) entry which is preliminary data.</text>
</comment>
<evidence type="ECO:0000313" key="5">
    <source>
        <dbReference type="EMBL" id="MCT4796537.1"/>
    </source>
</evidence>
<evidence type="ECO:0000256" key="2">
    <source>
        <dbReference type="ARBA" id="ARBA00023125"/>
    </source>
</evidence>
<gene>
    <name evidence="5" type="ORF">NQG31_13375</name>
</gene>
<evidence type="ECO:0000313" key="6">
    <source>
        <dbReference type="Proteomes" id="UP001206821"/>
    </source>
</evidence>
<dbReference type="PANTHER" id="PTHR47504:SF6">
    <property type="entry name" value="ARAC-FAMILY TRANSCRIPTIONAL REGULATOR"/>
    <property type="match status" value="1"/>
</dbReference>
<accession>A0ABT2L041</accession>
<reference evidence="5 6" key="1">
    <citation type="submission" date="2022-07" db="EMBL/GenBank/DDBJ databases">
        <title>Genomic and pangenome structural analysis of the polyextremophile Exiguobacterium.</title>
        <authorList>
            <person name="Shen L."/>
        </authorList>
    </citation>
    <scope>NUCLEOTIDE SEQUENCE [LARGE SCALE GENOMIC DNA]</scope>
    <source>
        <strain evidence="5 6">12_1</strain>
    </source>
</reference>
<dbReference type="SMART" id="SM00342">
    <property type="entry name" value="HTH_ARAC"/>
    <property type="match status" value="1"/>
</dbReference>
<name>A0ABT2L041_9BACL</name>
<organism evidence="5 6">
    <name type="scientific">Exiguobacterium alkaliphilum</name>
    <dbReference type="NCBI Taxonomy" id="1428684"/>
    <lineage>
        <taxon>Bacteria</taxon>
        <taxon>Bacillati</taxon>
        <taxon>Bacillota</taxon>
        <taxon>Bacilli</taxon>
        <taxon>Bacillales</taxon>
        <taxon>Bacillales Family XII. Incertae Sedis</taxon>
        <taxon>Exiguobacterium</taxon>
    </lineage>
</organism>
<sequence>MYDEPIRRTIAYIEDHLYDTITEEELLLQSGFSKFHFHRIFLADVDMTITEYIKMRRLASAASLLIYTKERILDIALQHHFESQESFTRSFKKRYGLPPGRYRTSMRTLREKGEEETMESINGWFLSGGDLQHYEIGIDQQVVHGGKASGYLKSTSLMKKDSFGTMMQQFKADHYVTQRIRLSGFLKTEQVRGGAGFWMRVDHKNGDVLQFDNMSNRLIQGTTDWNRYSIVLDVPEGSEVISFGVLLSGEGQVWIDQLSFMAVDERLPVTNLQRATILQDAPINLSFEDGFNHTNGSR</sequence>
<keyword evidence="6" id="KW-1185">Reference proteome</keyword>
<dbReference type="Proteomes" id="UP001206821">
    <property type="component" value="Unassembled WGS sequence"/>
</dbReference>
<evidence type="ECO:0000259" key="4">
    <source>
        <dbReference type="PROSITE" id="PS01124"/>
    </source>
</evidence>
<keyword evidence="3" id="KW-0804">Transcription</keyword>
<dbReference type="PROSITE" id="PS01124">
    <property type="entry name" value="HTH_ARAC_FAMILY_2"/>
    <property type="match status" value="1"/>
</dbReference>
<dbReference type="InterPro" id="IPR018060">
    <property type="entry name" value="HTH_AraC"/>
</dbReference>
<dbReference type="PRINTS" id="PR00032">
    <property type="entry name" value="HTHARAC"/>
</dbReference>
<feature type="domain" description="HTH araC/xylS-type" evidence="4">
    <location>
        <begin position="7"/>
        <end position="105"/>
    </location>
</feature>
<dbReference type="InterPro" id="IPR009057">
    <property type="entry name" value="Homeodomain-like_sf"/>
</dbReference>